<dbReference type="EMBL" id="BGPR01000052">
    <property type="protein sequence ID" value="GBL87314.1"/>
    <property type="molecule type" value="Genomic_DNA"/>
</dbReference>
<dbReference type="AlphaFoldDB" id="A0A4Y2B8D7"/>
<name>A0A4Y2B8D7_ARAVE</name>
<keyword evidence="2" id="KW-1185">Reference proteome</keyword>
<comment type="caution">
    <text evidence="1">The sequence shown here is derived from an EMBL/GenBank/DDBJ whole genome shotgun (WGS) entry which is preliminary data.</text>
</comment>
<evidence type="ECO:0000313" key="2">
    <source>
        <dbReference type="Proteomes" id="UP000499080"/>
    </source>
</evidence>
<evidence type="ECO:0000313" key="1">
    <source>
        <dbReference type="EMBL" id="GBL87314.1"/>
    </source>
</evidence>
<protein>
    <submittedName>
        <fullName evidence="1">Uncharacterized protein</fullName>
    </submittedName>
</protein>
<dbReference type="OrthoDB" id="7607518at2759"/>
<reference evidence="1 2" key="1">
    <citation type="journal article" date="2019" name="Sci. Rep.">
        <title>Orb-weaving spider Araneus ventricosus genome elucidates the spidroin gene catalogue.</title>
        <authorList>
            <person name="Kono N."/>
            <person name="Nakamura H."/>
            <person name="Ohtoshi R."/>
            <person name="Moran D.A.P."/>
            <person name="Shinohara A."/>
            <person name="Yoshida Y."/>
            <person name="Fujiwara M."/>
            <person name="Mori M."/>
            <person name="Tomita M."/>
            <person name="Arakawa K."/>
        </authorList>
    </citation>
    <scope>NUCLEOTIDE SEQUENCE [LARGE SCALE GENOMIC DNA]</scope>
</reference>
<proteinExistence type="predicted"/>
<accession>A0A4Y2B8D7</accession>
<organism evidence="1 2">
    <name type="scientific">Araneus ventricosus</name>
    <name type="common">Orbweaver spider</name>
    <name type="synonym">Epeira ventricosa</name>
    <dbReference type="NCBI Taxonomy" id="182803"/>
    <lineage>
        <taxon>Eukaryota</taxon>
        <taxon>Metazoa</taxon>
        <taxon>Ecdysozoa</taxon>
        <taxon>Arthropoda</taxon>
        <taxon>Chelicerata</taxon>
        <taxon>Arachnida</taxon>
        <taxon>Araneae</taxon>
        <taxon>Araneomorphae</taxon>
        <taxon>Entelegynae</taxon>
        <taxon>Araneoidea</taxon>
        <taxon>Araneidae</taxon>
        <taxon>Araneus</taxon>
    </lineage>
</organism>
<gene>
    <name evidence="1" type="ORF">AVEN_270567_1</name>
</gene>
<sequence length="130" mass="15026">MVAYLEMIENAWEGTDRTLTSAWQKLWLESVVEYDLEGLETVSVETVVNEIVYLAKINGLEVDDENLLSTKNMKSTMVLCSVPLICMQYLKQKKVVPESLEAAKWQGQCRAKWVLASNPPERWRERLVIY</sequence>
<dbReference type="Proteomes" id="UP000499080">
    <property type="component" value="Unassembled WGS sequence"/>
</dbReference>